<dbReference type="PANTHER" id="PTHR47763">
    <property type="entry name" value="ALPHA-PROTEIN KINASE VWKA"/>
    <property type="match status" value="1"/>
</dbReference>
<dbReference type="PROSITE" id="PS50847">
    <property type="entry name" value="GRAM_POS_ANCHORING"/>
    <property type="match status" value="1"/>
</dbReference>
<dbReference type="EMBL" id="SVAF01000014">
    <property type="protein sequence ID" value="MBE6164872.1"/>
    <property type="molecule type" value="Genomic_DNA"/>
</dbReference>
<dbReference type="NCBIfam" id="TIGR01168">
    <property type="entry name" value="YSIRK_signal"/>
    <property type="match status" value="1"/>
</dbReference>
<evidence type="ECO:0000313" key="9">
    <source>
        <dbReference type="EMBL" id="MBE6164872.1"/>
    </source>
</evidence>
<organism evidence="9 10">
    <name type="scientific">Streptococcus gallolyticus</name>
    <dbReference type="NCBI Taxonomy" id="315405"/>
    <lineage>
        <taxon>Bacteria</taxon>
        <taxon>Bacillati</taxon>
        <taxon>Bacillota</taxon>
        <taxon>Bacilli</taxon>
        <taxon>Lactobacillales</taxon>
        <taxon>Streptococcaceae</taxon>
        <taxon>Streptococcus</taxon>
    </lineage>
</organism>
<keyword evidence="5" id="KW-1133">Transmembrane helix</keyword>
<dbReference type="Proteomes" id="UP000700800">
    <property type="component" value="Unassembled WGS sequence"/>
</dbReference>
<dbReference type="InterPro" id="IPR019931">
    <property type="entry name" value="LPXTG_anchor"/>
</dbReference>
<sequence>MKKNVDTQQRYAFRKLKFGLVSVAVALLFGISYQVSADETSVVSDISTEVTVDATDSSDINNTITDGVITDGPVASAIDSISESAETVIVPEESAEVGDIIDVNIDSTEPVITETTDGDKEIATAQATVTVTTTSIADPEEPVGISDPVVEVSEATATDEDDNYTYTQYEKVTKTTVTEIVKETDVVTNVIAPKADVVFIIDHTGSMSDQIEAVKDNIKDFVSGLDAHNVGVRLGLIDYEDSSDVNYIDFSGSRFTTDTDAFIQALEAITIRGGFEEPTTPLTYIASSGDYDWSTDADAKRFAILITDEDFDYYSAGVPSLESTIQALQAAGISTTVIGETYLQDEFTSLVNATGGIFVDIDSDFAQVLSNDILTWIVETIEEGRLLKVVTETYDFYIEVVAVPKVLSSADETTPISIKEDDNTPKTLAVKTTDSEQLPETGSQSNTMLSVAGVISLVLASWLVGFKKKIKE</sequence>
<keyword evidence="4" id="KW-0572">Peptidoglycan-anchor</keyword>
<keyword evidence="5" id="KW-0472">Membrane</keyword>
<name>A0A927XKA4_9STRE</name>
<dbReference type="NCBIfam" id="TIGR01167">
    <property type="entry name" value="LPXTG_anchor"/>
    <property type="match status" value="1"/>
</dbReference>
<dbReference type="Gene3D" id="3.40.50.410">
    <property type="entry name" value="von Willebrand factor, type A domain"/>
    <property type="match status" value="1"/>
</dbReference>
<feature type="domain" description="VWFA" evidence="7">
    <location>
        <begin position="196"/>
        <end position="381"/>
    </location>
</feature>
<keyword evidence="2" id="KW-0964">Secreted</keyword>
<protein>
    <submittedName>
        <fullName evidence="9">VWA domain-containing protein</fullName>
    </submittedName>
</protein>
<dbReference type="InterPro" id="IPR005877">
    <property type="entry name" value="YSIRK_signal_dom"/>
</dbReference>
<keyword evidence="1" id="KW-0134">Cell wall</keyword>
<evidence type="ECO:0000256" key="4">
    <source>
        <dbReference type="ARBA" id="ARBA00023088"/>
    </source>
</evidence>
<evidence type="ECO:0000313" key="10">
    <source>
        <dbReference type="Proteomes" id="UP000700800"/>
    </source>
</evidence>
<feature type="transmembrane region" description="Helical" evidence="5">
    <location>
        <begin position="447"/>
        <end position="466"/>
    </location>
</feature>
<evidence type="ECO:0000256" key="5">
    <source>
        <dbReference type="SAM" id="Phobius"/>
    </source>
</evidence>
<feature type="domain" description="Gram-positive cocci surface proteins LPxTG" evidence="8">
    <location>
        <begin position="438"/>
        <end position="472"/>
    </location>
</feature>
<gene>
    <name evidence="9" type="ORF">E7156_06125</name>
</gene>
<dbReference type="InterPro" id="IPR036465">
    <property type="entry name" value="vWFA_dom_sf"/>
</dbReference>
<proteinExistence type="predicted"/>
<keyword evidence="5" id="KW-0812">Transmembrane</keyword>
<reference evidence="9" key="1">
    <citation type="submission" date="2019-04" db="EMBL/GenBank/DDBJ databases">
        <title>Evolution of Biomass-Degrading Anaerobic Consortia Revealed by Metagenomics.</title>
        <authorList>
            <person name="Peng X."/>
        </authorList>
    </citation>
    <scope>NUCLEOTIDE SEQUENCE</scope>
    <source>
        <strain evidence="9">SIG195</strain>
    </source>
</reference>
<evidence type="ECO:0000259" key="8">
    <source>
        <dbReference type="PROSITE" id="PS50847"/>
    </source>
</evidence>
<evidence type="ECO:0000256" key="2">
    <source>
        <dbReference type="ARBA" id="ARBA00022525"/>
    </source>
</evidence>
<feature type="chain" id="PRO_5036842481" evidence="6">
    <location>
        <begin position="38"/>
        <end position="472"/>
    </location>
</feature>
<comment type="caution">
    <text evidence="9">The sequence shown here is derived from an EMBL/GenBank/DDBJ whole genome shotgun (WGS) entry which is preliminary data.</text>
</comment>
<accession>A0A927XKA4</accession>
<feature type="signal peptide" evidence="6">
    <location>
        <begin position="1"/>
        <end position="37"/>
    </location>
</feature>
<dbReference type="PANTHER" id="PTHR47763:SF4">
    <property type="entry name" value="ALPHA-PROTEIN KINASE VWKA"/>
    <property type="match status" value="1"/>
</dbReference>
<dbReference type="InterPro" id="IPR002035">
    <property type="entry name" value="VWF_A"/>
</dbReference>
<dbReference type="SMART" id="SM00327">
    <property type="entry name" value="VWA"/>
    <property type="match status" value="1"/>
</dbReference>
<dbReference type="InterPro" id="IPR052969">
    <property type="entry name" value="Thr-specific_kinase-like"/>
</dbReference>
<dbReference type="Pfam" id="PF00746">
    <property type="entry name" value="Gram_pos_anchor"/>
    <property type="match status" value="1"/>
</dbReference>
<evidence type="ECO:0000256" key="1">
    <source>
        <dbReference type="ARBA" id="ARBA00022512"/>
    </source>
</evidence>
<dbReference type="Pfam" id="PF04650">
    <property type="entry name" value="YSIRK_signal"/>
    <property type="match status" value="1"/>
</dbReference>
<dbReference type="AlphaFoldDB" id="A0A927XKA4"/>
<evidence type="ECO:0000259" key="7">
    <source>
        <dbReference type="PROSITE" id="PS50234"/>
    </source>
</evidence>
<dbReference type="PROSITE" id="PS50234">
    <property type="entry name" value="VWFA"/>
    <property type="match status" value="1"/>
</dbReference>
<dbReference type="SUPFAM" id="SSF53300">
    <property type="entry name" value="vWA-like"/>
    <property type="match status" value="1"/>
</dbReference>
<evidence type="ECO:0000256" key="6">
    <source>
        <dbReference type="SAM" id="SignalP"/>
    </source>
</evidence>
<keyword evidence="3 6" id="KW-0732">Signal</keyword>
<evidence type="ECO:0000256" key="3">
    <source>
        <dbReference type="ARBA" id="ARBA00022729"/>
    </source>
</evidence>
<dbReference type="Pfam" id="PF00092">
    <property type="entry name" value="VWA"/>
    <property type="match status" value="1"/>
</dbReference>
<dbReference type="CDD" id="cd00198">
    <property type="entry name" value="vWFA"/>
    <property type="match status" value="1"/>
</dbReference>